<keyword evidence="5" id="KW-1185">Reference proteome</keyword>
<dbReference type="Pfam" id="PF13181">
    <property type="entry name" value="TPR_8"/>
    <property type="match status" value="2"/>
</dbReference>
<dbReference type="KEGG" id="pmet:G4Y79_09470"/>
<dbReference type="InterPro" id="IPR019734">
    <property type="entry name" value="TPR_rpt"/>
</dbReference>
<dbReference type="PROSITE" id="PS50005">
    <property type="entry name" value="TPR"/>
    <property type="match status" value="3"/>
</dbReference>
<feature type="repeat" description="TPR" evidence="3">
    <location>
        <begin position="79"/>
        <end position="112"/>
    </location>
</feature>
<accession>A0A7S8IFC2</accession>
<name>A0A7S8IFC2_9CHLR</name>
<dbReference type="AlphaFoldDB" id="A0A7S8IFC2"/>
<dbReference type="InterPro" id="IPR050498">
    <property type="entry name" value="Ycf3"/>
</dbReference>
<dbReference type="Gene3D" id="1.25.40.10">
    <property type="entry name" value="Tetratricopeptide repeat domain"/>
    <property type="match status" value="2"/>
</dbReference>
<evidence type="ECO:0000256" key="3">
    <source>
        <dbReference type="PROSITE-ProRule" id="PRU00339"/>
    </source>
</evidence>
<proteinExistence type="predicted"/>
<keyword evidence="1" id="KW-0677">Repeat</keyword>
<sequence length="245" mass="26476">MRQRTHILIQGFILLILVTVCLSPAITQAQTEFNCEAPFIPDATPAYYLGQGAVYMEQGHYALAIQAYSCAIEQDAASAPAYARRGYAYAILLDEDAALSDFEQAIALDESFIETYLNRGSLYTRLGNYGLAMSDYTLVLALAPDNVMALNNRAIIHAIEGNYGFALTDTQAAIAADPEYLAAYATQAAIYSALANENYRAFVAHGGEDAPLPAGSPTTVLSAIDNNQSTGDPDIWLRLQDAVDR</sequence>
<dbReference type="SMART" id="SM00028">
    <property type="entry name" value="TPR"/>
    <property type="match status" value="4"/>
</dbReference>
<dbReference type="RefSeq" id="WP_195172648.1">
    <property type="nucleotide sequence ID" value="NZ_CP062983.1"/>
</dbReference>
<evidence type="ECO:0000256" key="2">
    <source>
        <dbReference type="ARBA" id="ARBA00022803"/>
    </source>
</evidence>
<dbReference type="EMBL" id="CP062983">
    <property type="protein sequence ID" value="QPC84585.1"/>
    <property type="molecule type" value="Genomic_DNA"/>
</dbReference>
<evidence type="ECO:0000256" key="1">
    <source>
        <dbReference type="ARBA" id="ARBA00022737"/>
    </source>
</evidence>
<protein>
    <recommendedName>
        <fullName evidence="6">Tetratricopeptide repeat protein</fullName>
    </recommendedName>
</protein>
<organism evidence="4 5">
    <name type="scientific">Phototrophicus methaneseepsis</name>
    <dbReference type="NCBI Taxonomy" id="2710758"/>
    <lineage>
        <taxon>Bacteria</taxon>
        <taxon>Bacillati</taxon>
        <taxon>Chloroflexota</taxon>
        <taxon>Candidatus Thermofontia</taxon>
        <taxon>Phototrophicales</taxon>
        <taxon>Phototrophicaceae</taxon>
        <taxon>Phototrophicus</taxon>
    </lineage>
</organism>
<dbReference type="PANTHER" id="PTHR44858:SF1">
    <property type="entry name" value="UDP-N-ACETYLGLUCOSAMINE--PEPTIDE N-ACETYLGLUCOSAMINYLTRANSFERASE SPINDLY-RELATED"/>
    <property type="match status" value="1"/>
</dbReference>
<dbReference type="Proteomes" id="UP000594468">
    <property type="component" value="Chromosome"/>
</dbReference>
<dbReference type="SUPFAM" id="SSF48452">
    <property type="entry name" value="TPR-like"/>
    <property type="match status" value="1"/>
</dbReference>
<feature type="repeat" description="TPR" evidence="3">
    <location>
        <begin position="113"/>
        <end position="146"/>
    </location>
</feature>
<feature type="repeat" description="TPR" evidence="3">
    <location>
        <begin position="45"/>
        <end position="78"/>
    </location>
</feature>
<evidence type="ECO:0008006" key="6">
    <source>
        <dbReference type="Google" id="ProtNLM"/>
    </source>
</evidence>
<gene>
    <name evidence="4" type="ORF">G4Y79_09470</name>
</gene>
<dbReference type="PANTHER" id="PTHR44858">
    <property type="entry name" value="TETRATRICOPEPTIDE REPEAT PROTEIN 6"/>
    <property type="match status" value="1"/>
</dbReference>
<keyword evidence="2 3" id="KW-0802">TPR repeat</keyword>
<evidence type="ECO:0000313" key="4">
    <source>
        <dbReference type="EMBL" id="QPC84585.1"/>
    </source>
</evidence>
<dbReference type="InterPro" id="IPR011990">
    <property type="entry name" value="TPR-like_helical_dom_sf"/>
</dbReference>
<reference evidence="4 5" key="1">
    <citation type="submission" date="2020-02" db="EMBL/GenBank/DDBJ databases">
        <authorList>
            <person name="Zheng R.K."/>
            <person name="Sun C.M."/>
        </authorList>
    </citation>
    <scope>NUCLEOTIDE SEQUENCE [LARGE SCALE GENOMIC DNA]</scope>
    <source>
        <strain evidence="5">rifampicinis</strain>
    </source>
</reference>
<evidence type="ECO:0000313" key="5">
    <source>
        <dbReference type="Proteomes" id="UP000594468"/>
    </source>
</evidence>